<dbReference type="EMBL" id="AE017283">
    <property type="protein sequence ID" value="AAT83706.1"/>
    <property type="molecule type" value="Genomic_DNA"/>
</dbReference>
<dbReference type="GO" id="GO:0032991">
    <property type="term" value="C:protein-containing complex"/>
    <property type="evidence" value="ECO:0007669"/>
    <property type="project" value="UniProtKB-ARBA"/>
</dbReference>
<dbReference type="InterPro" id="IPR012336">
    <property type="entry name" value="Thioredoxin-like_fold"/>
</dbReference>
<evidence type="ECO:0000256" key="10">
    <source>
        <dbReference type="PIRSR" id="PIRSR000238-1"/>
    </source>
</evidence>
<evidence type="ECO:0000256" key="5">
    <source>
        <dbReference type="ARBA" id="ARBA00023002"/>
    </source>
</evidence>
<dbReference type="PRINTS" id="PR00368">
    <property type="entry name" value="FADPNR"/>
</dbReference>
<protein>
    <submittedName>
        <fullName evidence="15">Alkyl hydroperoxide reductase subunit F</fullName>
    </submittedName>
</protein>
<dbReference type="CDD" id="cd03026">
    <property type="entry name" value="AhpF_NTD_C"/>
    <property type="match status" value="1"/>
</dbReference>
<dbReference type="InterPro" id="IPR044142">
    <property type="entry name" value="AhpF_NTD_N"/>
</dbReference>
<evidence type="ECO:0000256" key="2">
    <source>
        <dbReference type="ARBA" id="ARBA00011738"/>
    </source>
</evidence>
<dbReference type="Pfam" id="PF07992">
    <property type="entry name" value="Pyr_redox_2"/>
    <property type="match status" value="1"/>
</dbReference>
<feature type="region of interest" description="Disordered" evidence="12">
    <location>
        <begin position="1"/>
        <end position="36"/>
    </location>
</feature>
<dbReference type="Proteomes" id="UP000000603">
    <property type="component" value="Chromosome"/>
</dbReference>
<comment type="catalytic activity">
    <reaction evidence="9">
        <text>[thioredoxin]-dithiol + NADP(+) = [thioredoxin]-disulfide + NADPH + H(+)</text>
        <dbReference type="Rhea" id="RHEA:20345"/>
        <dbReference type="Rhea" id="RHEA-COMP:10698"/>
        <dbReference type="Rhea" id="RHEA-COMP:10700"/>
        <dbReference type="ChEBI" id="CHEBI:15378"/>
        <dbReference type="ChEBI" id="CHEBI:29950"/>
        <dbReference type="ChEBI" id="CHEBI:50058"/>
        <dbReference type="ChEBI" id="CHEBI:57783"/>
        <dbReference type="ChEBI" id="CHEBI:58349"/>
        <dbReference type="EC" id="1.8.1.9"/>
    </reaction>
</comment>
<keyword evidence="5" id="KW-0560">Oxidoreductase</keyword>
<dbReference type="NCBIfam" id="TIGR03140">
    <property type="entry name" value="AhpF"/>
    <property type="match status" value="1"/>
</dbReference>
<evidence type="ECO:0000259" key="14">
    <source>
        <dbReference type="Pfam" id="PF13192"/>
    </source>
</evidence>
<sequence>MRPSPRRSTSSARSEFRPEHLLQGRSSLRRIPGPVPFPPPFRRTMLDNALTTQLKTYLEMVREPIVLVPSPYRGDDAAKSSKSAHMDELLSEIAALSDKVSVGKPVDNERTPSFAITRPGSPIDIRFAGLPMGHEFTSLVLALLQVGGHPVKEEQSLIDAVRAVKGEHHFVTYMSLTCQNCPTVVQALNAMAVLNPNIHHTAVDGGTHTDEVEAKGIASVPAIYLDGEDWGSGRMDMAEILERLDADAAQGAKEDLSQRDPYDVLVVGAGPAGAAAAVYAARKGIRTAMVGSRIGGQVLDTEAIDNLISVPHTTGPRLADALRSHVNDYNIDVIERQTASAIETTGGMTTVHLTDGDLRARSVIVATGARWRNLGVPGEKEYRTKGVTYCPHCDGPLFTGKKVAVVGGGNSGIEAAIDIAGVVDHVTVVEFLDALKADDVLLRTLNSLPNVDVITSARTTQILGDGSKVTGLEYEDRTSGDVKTIELAGVFVQIGLLPNTEWLEGALERNQRGEIVIDERGTTSAPGIFAAGDCTTQPYKQIIISMGAGATAALGAFDHLIRQNPTQN</sequence>
<dbReference type="GO" id="GO:0004791">
    <property type="term" value="F:thioredoxin-disulfide reductase (NADPH) activity"/>
    <property type="evidence" value="ECO:0007669"/>
    <property type="project" value="UniProtKB-EC"/>
</dbReference>
<evidence type="ECO:0000313" key="15">
    <source>
        <dbReference type="EMBL" id="AAT83706.1"/>
    </source>
</evidence>
<dbReference type="Gene3D" id="3.50.50.60">
    <property type="entry name" value="FAD/NAD(P)-binding domain"/>
    <property type="match status" value="2"/>
</dbReference>
<proteinExistence type="inferred from homology"/>
<keyword evidence="10" id="KW-0521">NADP</keyword>
<evidence type="ECO:0000256" key="6">
    <source>
        <dbReference type="ARBA" id="ARBA00023027"/>
    </source>
</evidence>
<evidence type="ECO:0000256" key="9">
    <source>
        <dbReference type="ARBA" id="ARBA00048132"/>
    </source>
</evidence>
<feature type="compositionally biased region" description="Low complexity" evidence="12">
    <location>
        <begin position="1"/>
        <end position="13"/>
    </location>
</feature>
<dbReference type="GO" id="GO:0102039">
    <property type="term" value="F:NADH-dependent peroxiredoxin activity"/>
    <property type="evidence" value="ECO:0007669"/>
    <property type="project" value="InterPro"/>
</dbReference>
<feature type="binding site" evidence="10">
    <location>
        <begin position="523"/>
        <end position="533"/>
    </location>
    <ligand>
        <name>FAD</name>
        <dbReference type="ChEBI" id="CHEBI:57692"/>
    </ligand>
</feature>
<organism evidence="15 16">
    <name type="scientific">Cutibacterium acnes (strain DSM 16379 / KPA171202)</name>
    <name type="common">Propionibacterium acnes</name>
    <dbReference type="NCBI Taxonomy" id="267747"/>
    <lineage>
        <taxon>Bacteria</taxon>
        <taxon>Bacillati</taxon>
        <taxon>Actinomycetota</taxon>
        <taxon>Actinomycetes</taxon>
        <taxon>Propionibacteriales</taxon>
        <taxon>Propionibacteriaceae</taxon>
        <taxon>Cutibacterium</taxon>
    </lineage>
</organism>
<feature type="binding site" evidence="10">
    <location>
        <begin position="263"/>
        <end position="278"/>
    </location>
    <ligand>
        <name>FAD</name>
        <dbReference type="ChEBI" id="CHEBI:57692"/>
    </ligand>
</feature>
<dbReference type="PRINTS" id="PR00469">
    <property type="entry name" value="PNDRDTASEII"/>
</dbReference>
<dbReference type="InterPro" id="IPR012081">
    <property type="entry name" value="Alkyl_hydroperoxide_Rdtase_suF"/>
</dbReference>
<dbReference type="SUPFAM" id="SSF52833">
    <property type="entry name" value="Thioredoxin-like"/>
    <property type="match status" value="2"/>
</dbReference>
<comment type="subunit">
    <text evidence="2">Homodimer.</text>
</comment>
<dbReference type="EnsemblBacteria" id="AAT83706">
    <property type="protein sequence ID" value="AAT83706"/>
    <property type="gene ID" value="PPA1990"/>
</dbReference>
<keyword evidence="3" id="KW-0285">Flavoprotein</keyword>
<dbReference type="CDD" id="cd02974">
    <property type="entry name" value="AhpF_NTD_N"/>
    <property type="match status" value="1"/>
</dbReference>
<evidence type="ECO:0000256" key="8">
    <source>
        <dbReference type="ARBA" id="ARBA00023284"/>
    </source>
</evidence>
<dbReference type="AlphaFoldDB" id="Q6A6A7"/>
<feature type="disulfide bond" description="Redox-active" evidence="11">
    <location>
        <begin position="390"/>
        <end position="393"/>
    </location>
</feature>
<comment type="cofactor">
    <cofactor evidence="10">
        <name>FAD</name>
        <dbReference type="ChEBI" id="CHEBI:57692"/>
    </cofactor>
    <text evidence="10">Binds 1 FAD per subunit.</text>
</comment>
<gene>
    <name evidence="15" type="ordered locus">PPA1990</name>
</gene>
<dbReference type="Gene3D" id="3.40.30.80">
    <property type="match status" value="1"/>
</dbReference>
<keyword evidence="7 11" id="KW-1015">Disulfide bond</keyword>
<keyword evidence="4 10" id="KW-0274">FAD</keyword>
<dbReference type="HOGENOM" id="CLU_031864_4_1_11"/>
<dbReference type="GO" id="GO:0000302">
    <property type="term" value="P:response to reactive oxygen species"/>
    <property type="evidence" value="ECO:0007669"/>
    <property type="project" value="InterPro"/>
</dbReference>
<dbReference type="InterPro" id="IPR036249">
    <property type="entry name" value="Thioredoxin-like_sf"/>
</dbReference>
<dbReference type="PANTHER" id="PTHR48105">
    <property type="entry name" value="THIOREDOXIN REDUCTASE 1-RELATED-RELATED"/>
    <property type="match status" value="1"/>
</dbReference>
<accession>Q6A6A7</accession>
<dbReference type="KEGG" id="pac:PPA1990"/>
<dbReference type="Pfam" id="PF13192">
    <property type="entry name" value="Thioredoxin_3"/>
    <property type="match status" value="1"/>
</dbReference>
<feature type="domain" description="Thioredoxin-like fold" evidence="14">
    <location>
        <begin position="174"/>
        <end position="240"/>
    </location>
</feature>
<feature type="binding site" evidence="10">
    <location>
        <begin position="402"/>
        <end position="416"/>
    </location>
    <ligand>
        <name>NAD(+)</name>
        <dbReference type="ChEBI" id="CHEBI:57540"/>
    </ligand>
</feature>
<dbReference type="GO" id="GO:0051287">
    <property type="term" value="F:NAD binding"/>
    <property type="evidence" value="ECO:0007669"/>
    <property type="project" value="InterPro"/>
</dbReference>
<evidence type="ECO:0000256" key="7">
    <source>
        <dbReference type="ARBA" id="ARBA00023157"/>
    </source>
</evidence>
<evidence type="ECO:0000256" key="4">
    <source>
        <dbReference type="ARBA" id="ARBA00022827"/>
    </source>
</evidence>
<dbReference type="GO" id="GO:0005829">
    <property type="term" value="C:cytosol"/>
    <property type="evidence" value="ECO:0007669"/>
    <property type="project" value="UniProtKB-ARBA"/>
</dbReference>
<evidence type="ECO:0000259" key="13">
    <source>
        <dbReference type="Pfam" id="PF07992"/>
    </source>
</evidence>
<dbReference type="GO" id="GO:0050660">
    <property type="term" value="F:flavin adenine dinucleotide binding"/>
    <property type="evidence" value="ECO:0007669"/>
    <property type="project" value="InterPro"/>
</dbReference>
<dbReference type="PROSITE" id="PS00573">
    <property type="entry name" value="PYRIDINE_REDOX_2"/>
    <property type="match status" value="1"/>
</dbReference>
<dbReference type="eggNOG" id="COG3634">
    <property type="taxonomic scope" value="Bacteria"/>
</dbReference>
<dbReference type="PROSITE" id="PS51354">
    <property type="entry name" value="GLUTAREDOXIN_2"/>
    <property type="match status" value="1"/>
</dbReference>
<reference evidence="15 16" key="1">
    <citation type="journal article" date="2004" name="Science">
        <title>The complete genome sequence of Propionibacterium acnes, a commensal of human skin.</title>
        <authorList>
            <person name="Bruggemann H."/>
            <person name="Henne A."/>
            <person name="Hoster F."/>
            <person name="Liesegang H."/>
            <person name="Wiezer A."/>
            <person name="Strittmatter A."/>
            <person name="Hujer S."/>
            <person name="Durre P."/>
            <person name="Gottschalk G."/>
        </authorList>
    </citation>
    <scope>NUCLEOTIDE SEQUENCE [LARGE SCALE GENOMIC DNA]</scope>
    <source>
        <strain evidence="16">DSM 16379 / KPA171202</strain>
    </source>
</reference>
<dbReference type="InterPro" id="IPR023753">
    <property type="entry name" value="FAD/NAD-binding_dom"/>
</dbReference>
<evidence type="ECO:0000256" key="12">
    <source>
        <dbReference type="SAM" id="MobiDB-lite"/>
    </source>
</evidence>
<dbReference type="InterPro" id="IPR044141">
    <property type="entry name" value="AhpF_NTD_C"/>
</dbReference>
<dbReference type="PIRSF" id="PIRSF000238">
    <property type="entry name" value="AhpF"/>
    <property type="match status" value="1"/>
</dbReference>
<feature type="domain" description="FAD/NAD(P)-binding" evidence="13">
    <location>
        <begin position="262"/>
        <end position="544"/>
    </location>
</feature>
<dbReference type="InterPro" id="IPR036188">
    <property type="entry name" value="FAD/NAD-bd_sf"/>
</dbReference>
<keyword evidence="6 10" id="KW-0520">NAD</keyword>
<keyword evidence="8 11" id="KW-0676">Redox-active center</keyword>
<dbReference type="InterPro" id="IPR008255">
    <property type="entry name" value="Pyr_nucl-diS_OxRdtase_2_AS"/>
</dbReference>
<comment type="similarity">
    <text evidence="1">Belongs to the class-II pyridine nucleotide-disulfide oxidoreductase family.</text>
</comment>
<name>Q6A6A7_CUTAK</name>
<evidence type="ECO:0000256" key="1">
    <source>
        <dbReference type="ARBA" id="ARBA00009333"/>
    </source>
</evidence>
<dbReference type="SUPFAM" id="SSF51905">
    <property type="entry name" value="FAD/NAD(P)-binding domain"/>
    <property type="match status" value="1"/>
</dbReference>
<dbReference type="InterPro" id="IPR050097">
    <property type="entry name" value="Ferredoxin-NADP_redctase_2"/>
</dbReference>
<evidence type="ECO:0000256" key="11">
    <source>
        <dbReference type="PIRSR" id="PIRSR000238-2"/>
    </source>
</evidence>
<evidence type="ECO:0000313" key="16">
    <source>
        <dbReference type="Proteomes" id="UP000000603"/>
    </source>
</evidence>
<evidence type="ECO:0000256" key="3">
    <source>
        <dbReference type="ARBA" id="ARBA00022630"/>
    </source>
</evidence>
<dbReference type="FunFam" id="3.50.50.60:FF:000007">
    <property type="entry name" value="Alkyl hydroperoxide reductase, F subunit"/>
    <property type="match status" value="1"/>
</dbReference>